<organism evidence="1 2">
    <name type="scientific">Entomospira culicis</name>
    <dbReference type="NCBI Taxonomy" id="2719989"/>
    <lineage>
        <taxon>Bacteria</taxon>
        <taxon>Pseudomonadati</taxon>
        <taxon>Spirochaetota</taxon>
        <taxon>Spirochaetia</taxon>
        <taxon>Spirochaetales</taxon>
        <taxon>Spirochaetaceae</taxon>
        <taxon>Entomospira</taxon>
    </lineage>
</organism>
<proteinExistence type="predicted"/>
<name>A0A968GG62_9SPIO</name>
<sequence>MREESYPTLYAKAFICPLCGVYSEQQWQILYTKNSARISLSTCQKCQATMLWHNHEIIEPPIEMTLPLHYLTPESLKPAYLQAMMALKYDVSLSYGYIQQAIYQLFCYMNGRASVMLEDVVRWQEVELGSWELWQEVRSYYIFEDKRNDSMQITLQHPPTREEVERGFRLFNRIVEECLATPRHMAYYFSREADEQSRQKRIDPDFFSRD</sequence>
<dbReference type="EMBL" id="JAATLM010000001">
    <property type="protein sequence ID" value="NIZ69211.1"/>
    <property type="molecule type" value="Genomic_DNA"/>
</dbReference>
<evidence type="ECO:0008006" key="3">
    <source>
        <dbReference type="Google" id="ProtNLM"/>
    </source>
</evidence>
<accession>A0A968GG62</accession>
<evidence type="ECO:0000313" key="1">
    <source>
        <dbReference type="EMBL" id="NIZ69211.1"/>
    </source>
</evidence>
<dbReference type="RefSeq" id="WP_167695309.1">
    <property type="nucleotide sequence ID" value="NZ_CP118181.1"/>
</dbReference>
<dbReference type="AlphaFoldDB" id="A0A968GG62"/>
<reference evidence="1" key="1">
    <citation type="submission" date="2020-03" db="EMBL/GenBank/DDBJ databases">
        <title>Spirochaetal bacteria isolated from arthropods constitute a novel genus Entomospira genus novum within the order Spirochaetales.</title>
        <authorList>
            <person name="Grana-Miraglia L."/>
            <person name="Sikutova S."/>
            <person name="Fingerle V."/>
            <person name="Sing A."/>
            <person name="Castillo-Ramirez S."/>
            <person name="Margos G."/>
            <person name="Rudolf I."/>
        </authorList>
    </citation>
    <scope>NUCLEOTIDE SEQUENCE</scope>
    <source>
        <strain evidence="1">BR149</strain>
    </source>
</reference>
<dbReference type="Proteomes" id="UP000778951">
    <property type="component" value="Unassembled WGS sequence"/>
</dbReference>
<gene>
    <name evidence="1" type="ORF">HCT48_03155</name>
</gene>
<evidence type="ECO:0000313" key="2">
    <source>
        <dbReference type="Proteomes" id="UP000778951"/>
    </source>
</evidence>
<keyword evidence="2" id="KW-1185">Reference proteome</keyword>
<protein>
    <recommendedName>
        <fullName evidence="3">CpXC domain-containing protein</fullName>
    </recommendedName>
</protein>
<comment type="caution">
    <text evidence="1">The sequence shown here is derived from an EMBL/GenBank/DDBJ whole genome shotgun (WGS) entry which is preliminary data.</text>
</comment>